<dbReference type="NCBIfam" id="TIGR02532">
    <property type="entry name" value="IV_pilin_GFxxxE"/>
    <property type="match status" value="1"/>
</dbReference>
<evidence type="ECO:0000256" key="6">
    <source>
        <dbReference type="ARBA" id="ARBA00022692"/>
    </source>
</evidence>
<keyword evidence="7 11" id="KW-1133">Transmembrane helix</keyword>
<evidence type="ECO:0000256" key="5">
    <source>
        <dbReference type="ARBA" id="ARBA00022519"/>
    </source>
</evidence>
<comment type="similarity">
    <text evidence="9">Belongs to the GSP H family.</text>
</comment>
<dbReference type="InterPro" id="IPR045584">
    <property type="entry name" value="Pilin-like"/>
</dbReference>
<accession>A0ABW7FXX2</accession>
<dbReference type="Gene3D" id="3.55.40.10">
    <property type="entry name" value="minor pseudopilin epsh domain"/>
    <property type="match status" value="1"/>
</dbReference>
<name>A0ABW7FXX2_9BURK</name>
<evidence type="ECO:0000256" key="11">
    <source>
        <dbReference type="SAM" id="Phobius"/>
    </source>
</evidence>
<evidence type="ECO:0000256" key="9">
    <source>
        <dbReference type="ARBA" id="ARBA00025772"/>
    </source>
</evidence>
<comment type="caution">
    <text evidence="13">The sequence shown here is derived from an EMBL/GenBank/DDBJ whole genome shotgun (WGS) entry which is preliminary data.</text>
</comment>
<proteinExistence type="inferred from homology"/>
<organism evidence="13 14">
    <name type="scientific">Roseateles rivi</name>
    <dbReference type="NCBI Taxonomy" id="3299028"/>
    <lineage>
        <taxon>Bacteria</taxon>
        <taxon>Pseudomonadati</taxon>
        <taxon>Pseudomonadota</taxon>
        <taxon>Betaproteobacteria</taxon>
        <taxon>Burkholderiales</taxon>
        <taxon>Sphaerotilaceae</taxon>
        <taxon>Roseateles</taxon>
    </lineage>
</organism>
<evidence type="ECO:0000259" key="12">
    <source>
        <dbReference type="Pfam" id="PF12019"/>
    </source>
</evidence>
<dbReference type="SUPFAM" id="SSF54523">
    <property type="entry name" value="Pili subunits"/>
    <property type="match status" value="1"/>
</dbReference>
<keyword evidence="14" id="KW-1185">Reference proteome</keyword>
<feature type="domain" description="General secretion pathway GspH" evidence="12">
    <location>
        <begin position="52"/>
        <end position="168"/>
    </location>
</feature>
<keyword evidence="8 11" id="KW-0472">Membrane</keyword>
<evidence type="ECO:0000256" key="1">
    <source>
        <dbReference type="ARBA" id="ARBA00004377"/>
    </source>
</evidence>
<evidence type="ECO:0000256" key="8">
    <source>
        <dbReference type="ARBA" id="ARBA00023136"/>
    </source>
</evidence>
<evidence type="ECO:0000256" key="7">
    <source>
        <dbReference type="ARBA" id="ARBA00022989"/>
    </source>
</evidence>
<evidence type="ECO:0000313" key="14">
    <source>
        <dbReference type="Proteomes" id="UP001606099"/>
    </source>
</evidence>
<keyword evidence="4" id="KW-0488">Methylation</keyword>
<keyword evidence="5" id="KW-0997">Cell inner membrane</keyword>
<evidence type="ECO:0000256" key="3">
    <source>
        <dbReference type="ARBA" id="ARBA00022475"/>
    </source>
</evidence>
<feature type="transmembrane region" description="Helical" evidence="11">
    <location>
        <begin position="20"/>
        <end position="41"/>
    </location>
</feature>
<evidence type="ECO:0000256" key="2">
    <source>
        <dbReference type="ARBA" id="ARBA00021549"/>
    </source>
</evidence>
<dbReference type="EMBL" id="JBIGHZ010000005">
    <property type="protein sequence ID" value="MFG6449169.1"/>
    <property type="molecule type" value="Genomic_DNA"/>
</dbReference>
<evidence type="ECO:0000256" key="4">
    <source>
        <dbReference type="ARBA" id="ARBA00022481"/>
    </source>
</evidence>
<dbReference type="Pfam" id="PF12019">
    <property type="entry name" value="GspH"/>
    <property type="match status" value="1"/>
</dbReference>
<sequence length="186" mass="20035">MHRPHPRCETARTPRGLTLIELCTTLAVLLALLSAATPWFADLLAAQRLKSASRNLVADLQLARSEALLGSKTVRLQLQDIPGGRCYVLHTGAQQACQCTQQREAICDSGAQLIATRMFEHKPGRPTLTSNVQQLLFSGQHGTVSSTGTLELSLSEQARIRHVVSLMGRVRACSPGTPALGFPVCA</sequence>
<keyword evidence="6 11" id="KW-0812">Transmembrane</keyword>
<dbReference type="RefSeq" id="WP_394462111.1">
    <property type="nucleotide sequence ID" value="NZ_JBIGHZ010000005.1"/>
</dbReference>
<dbReference type="InterPro" id="IPR022346">
    <property type="entry name" value="T2SS_GspH"/>
</dbReference>
<dbReference type="Proteomes" id="UP001606099">
    <property type="component" value="Unassembled WGS sequence"/>
</dbReference>
<gene>
    <name evidence="13" type="ORF">ACG0Z6_13100</name>
</gene>
<evidence type="ECO:0000256" key="10">
    <source>
        <dbReference type="ARBA" id="ARBA00030775"/>
    </source>
</evidence>
<protein>
    <recommendedName>
        <fullName evidence="2">Type II secretion system protein H</fullName>
    </recommendedName>
    <alternativeName>
        <fullName evidence="10">General secretion pathway protein H</fullName>
    </alternativeName>
</protein>
<comment type="subcellular location">
    <subcellularLocation>
        <location evidence="1">Cell inner membrane</location>
        <topology evidence="1">Single-pass membrane protein</topology>
    </subcellularLocation>
</comment>
<evidence type="ECO:0000313" key="13">
    <source>
        <dbReference type="EMBL" id="MFG6449169.1"/>
    </source>
</evidence>
<keyword evidence="3" id="KW-1003">Cell membrane</keyword>
<reference evidence="13 14" key="1">
    <citation type="submission" date="2024-08" db="EMBL/GenBank/DDBJ databases">
        <authorList>
            <person name="Lu H."/>
        </authorList>
    </citation>
    <scope>NUCLEOTIDE SEQUENCE [LARGE SCALE GENOMIC DNA]</scope>
    <source>
        <strain evidence="13 14">BYS180W</strain>
    </source>
</reference>
<dbReference type="InterPro" id="IPR012902">
    <property type="entry name" value="N_methyl_site"/>
</dbReference>